<dbReference type="InterPro" id="IPR011527">
    <property type="entry name" value="ABC1_TM_dom"/>
</dbReference>
<evidence type="ECO:0000313" key="8">
    <source>
        <dbReference type="Proteomes" id="UP000515561"/>
    </source>
</evidence>
<dbReference type="PROSITE" id="PS50929">
    <property type="entry name" value="ABC_TM1F"/>
    <property type="match status" value="1"/>
</dbReference>
<dbReference type="KEGG" id="acel:acsn021_36120"/>
<organism evidence="7 8">
    <name type="scientific">Anaerocolumna cellulosilytica</name>
    <dbReference type="NCBI Taxonomy" id="433286"/>
    <lineage>
        <taxon>Bacteria</taxon>
        <taxon>Bacillati</taxon>
        <taxon>Bacillota</taxon>
        <taxon>Clostridia</taxon>
        <taxon>Lachnospirales</taxon>
        <taxon>Lachnospiraceae</taxon>
        <taxon>Anaerocolumna</taxon>
    </lineage>
</organism>
<dbReference type="Gene3D" id="1.20.1560.10">
    <property type="entry name" value="ABC transporter type 1, transmembrane domain"/>
    <property type="match status" value="1"/>
</dbReference>
<keyword evidence="3" id="KW-0547">Nucleotide-binding</keyword>
<keyword evidence="8" id="KW-1185">Reference proteome</keyword>
<name>A0A6S6QXV7_9FIRM</name>
<evidence type="ECO:0000256" key="6">
    <source>
        <dbReference type="ARBA" id="ARBA00023136"/>
    </source>
</evidence>
<gene>
    <name evidence="7" type="ORF">acsn021_36120</name>
</gene>
<dbReference type="AlphaFoldDB" id="A0A6S6QXV7"/>
<dbReference type="GO" id="GO:0140359">
    <property type="term" value="F:ABC-type transporter activity"/>
    <property type="evidence" value="ECO:0007669"/>
    <property type="project" value="InterPro"/>
</dbReference>
<protein>
    <submittedName>
        <fullName evidence="7">Putative ABC transporter ATP-binding protein</fullName>
    </submittedName>
</protein>
<dbReference type="GO" id="GO:0034040">
    <property type="term" value="F:ATPase-coupled lipid transmembrane transporter activity"/>
    <property type="evidence" value="ECO:0007669"/>
    <property type="project" value="TreeGrafter"/>
</dbReference>
<keyword evidence="6" id="KW-0472">Membrane</keyword>
<comment type="subcellular location">
    <subcellularLocation>
        <location evidence="1">Cell membrane</location>
        <topology evidence="1">Multi-pass membrane protein</topology>
    </subcellularLocation>
</comment>
<dbReference type="PANTHER" id="PTHR24221:SF653">
    <property type="entry name" value="TRANSPORT ATP-BINDING PROTEIN CYDC"/>
    <property type="match status" value="1"/>
</dbReference>
<dbReference type="SUPFAM" id="SSF90123">
    <property type="entry name" value="ABC transporter transmembrane region"/>
    <property type="match status" value="1"/>
</dbReference>
<evidence type="ECO:0000256" key="2">
    <source>
        <dbReference type="ARBA" id="ARBA00022692"/>
    </source>
</evidence>
<evidence type="ECO:0000256" key="3">
    <source>
        <dbReference type="ARBA" id="ARBA00022741"/>
    </source>
</evidence>
<accession>A0A6S6QXV7</accession>
<dbReference type="InterPro" id="IPR027417">
    <property type="entry name" value="P-loop_NTPase"/>
</dbReference>
<dbReference type="SUPFAM" id="SSF52540">
    <property type="entry name" value="P-loop containing nucleoside triphosphate hydrolases"/>
    <property type="match status" value="1"/>
</dbReference>
<sequence length="545" mass="59868">MSRKGIVVMGKLIGLIKPLLHIMLLAILLGIAGNLSAMAITVLGGHGILKVLNMDYGIALSTVFILLGICALIRGVLRYGEQACNHYIAFKLLAFIRHQVFAALRRLAPAKLEGKEKGNLIALLTSDIELLEVFYAHTISPIAIGVATSAIVGCYLATYHILYGVLAIAAYIVIGGVFPIIISKAGREKGLVYRNSIGAMNSFLLDSLRGLTEVLQYQAGEKRRTKLKEKTSELEEKQWEFKRLENLTRVMNDVGVIVFSLFTLLLGSWLFEKGIVGFEGVFIPFVTMIGSFGPVIALSNLSNNLMHTLASGNRVLDLLEETPIVTEIIDKEEVFFEGAACEDVCFGYGKRQILNGFSTELEKHKILGIHGKNGCGKSTLLKLLMRFYDVNKGTVTISKKNVKNINTDNLRRLEGYVTQETHIFNATIAENIGIAKEGATREEIIKAAKKASLHDFIMSLPNGYDTGTGELGDKLSGGERQRVGIARAFLHNAPFLLLDEPTSNLDSLNEGIILKALVDYSQDKTVILVSHRESTMNIAERILQM</sequence>
<dbReference type="GO" id="GO:0005524">
    <property type="term" value="F:ATP binding"/>
    <property type="evidence" value="ECO:0007669"/>
    <property type="project" value="UniProtKB-KW"/>
</dbReference>
<reference evidence="7 8" key="1">
    <citation type="journal article" date="2016" name="Int. J. Syst. Evol. Microbiol.">
        <title>Descriptions of Anaerotaenia torta gen. nov., sp. nov. and Anaerocolumna cellulosilytica gen. nov., sp. nov. isolated from a methanogenic reactor of cattle waste.</title>
        <authorList>
            <person name="Uek A."/>
            <person name="Ohtaki Y."/>
            <person name="Kaku N."/>
            <person name="Ueki K."/>
        </authorList>
    </citation>
    <scope>NUCLEOTIDE SEQUENCE [LARGE SCALE GENOMIC DNA]</scope>
    <source>
        <strain evidence="7 8">SN021</strain>
    </source>
</reference>
<dbReference type="Proteomes" id="UP000515561">
    <property type="component" value="Chromosome"/>
</dbReference>
<evidence type="ECO:0000256" key="4">
    <source>
        <dbReference type="ARBA" id="ARBA00022840"/>
    </source>
</evidence>
<dbReference type="InterPro" id="IPR039421">
    <property type="entry name" value="Type_1_exporter"/>
</dbReference>
<dbReference type="GO" id="GO:0005886">
    <property type="term" value="C:plasma membrane"/>
    <property type="evidence" value="ECO:0007669"/>
    <property type="project" value="UniProtKB-SubCell"/>
</dbReference>
<dbReference type="Pfam" id="PF00664">
    <property type="entry name" value="ABC_membrane"/>
    <property type="match status" value="1"/>
</dbReference>
<dbReference type="PROSITE" id="PS00211">
    <property type="entry name" value="ABC_TRANSPORTER_1"/>
    <property type="match status" value="1"/>
</dbReference>
<proteinExistence type="predicted"/>
<dbReference type="InterPro" id="IPR036640">
    <property type="entry name" value="ABC1_TM_sf"/>
</dbReference>
<dbReference type="EMBL" id="AP023367">
    <property type="protein sequence ID" value="BCJ96043.1"/>
    <property type="molecule type" value="Genomic_DNA"/>
</dbReference>
<dbReference type="InterPro" id="IPR003593">
    <property type="entry name" value="AAA+_ATPase"/>
</dbReference>
<keyword evidence="4 7" id="KW-0067">ATP-binding</keyword>
<dbReference type="RefSeq" id="WP_184091854.1">
    <property type="nucleotide sequence ID" value="NZ_AP023367.1"/>
</dbReference>
<dbReference type="InterPro" id="IPR003439">
    <property type="entry name" value="ABC_transporter-like_ATP-bd"/>
</dbReference>
<dbReference type="Gene3D" id="3.40.50.300">
    <property type="entry name" value="P-loop containing nucleotide triphosphate hydrolases"/>
    <property type="match status" value="1"/>
</dbReference>
<dbReference type="SMART" id="SM00382">
    <property type="entry name" value="AAA"/>
    <property type="match status" value="1"/>
</dbReference>
<dbReference type="PANTHER" id="PTHR24221">
    <property type="entry name" value="ATP-BINDING CASSETTE SUB-FAMILY B"/>
    <property type="match status" value="1"/>
</dbReference>
<dbReference type="InterPro" id="IPR017871">
    <property type="entry name" value="ABC_transporter-like_CS"/>
</dbReference>
<dbReference type="GO" id="GO:0016887">
    <property type="term" value="F:ATP hydrolysis activity"/>
    <property type="evidence" value="ECO:0007669"/>
    <property type="project" value="InterPro"/>
</dbReference>
<keyword evidence="5" id="KW-1133">Transmembrane helix</keyword>
<dbReference type="Pfam" id="PF00005">
    <property type="entry name" value="ABC_tran"/>
    <property type="match status" value="1"/>
</dbReference>
<keyword evidence="2" id="KW-0812">Transmembrane</keyword>
<evidence type="ECO:0000256" key="5">
    <source>
        <dbReference type="ARBA" id="ARBA00022989"/>
    </source>
</evidence>
<evidence type="ECO:0000313" key="7">
    <source>
        <dbReference type="EMBL" id="BCJ96043.1"/>
    </source>
</evidence>
<evidence type="ECO:0000256" key="1">
    <source>
        <dbReference type="ARBA" id="ARBA00004651"/>
    </source>
</evidence>
<dbReference type="PROSITE" id="PS50893">
    <property type="entry name" value="ABC_TRANSPORTER_2"/>
    <property type="match status" value="1"/>
</dbReference>